<feature type="transmembrane region" description="Helical" evidence="1">
    <location>
        <begin position="29"/>
        <end position="51"/>
    </location>
</feature>
<accession>A0A4R6YTG1</accession>
<keyword evidence="1" id="KW-1133">Transmembrane helix</keyword>
<name>A0A4R6YTG1_9GAMM</name>
<keyword evidence="3" id="KW-1185">Reference proteome</keyword>
<feature type="transmembrane region" description="Helical" evidence="1">
    <location>
        <begin position="90"/>
        <end position="109"/>
    </location>
</feature>
<proteinExistence type="predicted"/>
<protein>
    <submittedName>
        <fullName evidence="2">Uncharacterized protein</fullName>
    </submittedName>
</protein>
<reference evidence="2 3" key="1">
    <citation type="submission" date="2019-03" db="EMBL/GenBank/DDBJ databases">
        <title>Genomic Encyclopedia of Type Strains, Phase IV (KMG-IV): sequencing the most valuable type-strain genomes for metagenomic binning, comparative biology and taxonomic classification.</title>
        <authorList>
            <person name="Goeker M."/>
        </authorList>
    </citation>
    <scope>NUCLEOTIDE SEQUENCE [LARGE SCALE GENOMIC DNA]</scope>
    <source>
        <strain evidence="2 3">DSM 21667</strain>
    </source>
</reference>
<comment type="caution">
    <text evidence="2">The sequence shown here is derived from an EMBL/GenBank/DDBJ whole genome shotgun (WGS) entry which is preliminary data.</text>
</comment>
<keyword evidence="1" id="KW-0472">Membrane</keyword>
<evidence type="ECO:0000313" key="3">
    <source>
        <dbReference type="Proteomes" id="UP000295293"/>
    </source>
</evidence>
<feature type="transmembrane region" description="Helical" evidence="1">
    <location>
        <begin position="63"/>
        <end position="84"/>
    </location>
</feature>
<dbReference type="EMBL" id="SNZH01000010">
    <property type="protein sequence ID" value="TDR41687.1"/>
    <property type="molecule type" value="Genomic_DNA"/>
</dbReference>
<keyword evidence="1" id="KW-0812">Transmembrane</keyword>
<organism evidence="2 3">
    <name type="scientific">Tahibacter aquaticus</name>
    <dbReference type="NCBI Taxonomy" id="520092"/>
    <lineage>
        <taxon>Bacteria</taxon>
        <taxon>Pseudomonadati</taxon>
        <taxon>Pseudomonadota</taxon>
        <taxon>Gammaproteobacteria</taxon>
        <taxon>Lysobacterales</taxon>
        <taxon>Rhodanobacteraceae</taxon>
        <taxon>Tahibacter</taxon>
    </lineage>
</organism>
<gene>
    <name evidence="2" type="ORF">DFR29_110170</name>
</gene>
<dbReference type="Proteomes" id="UP000295293">
    <property type="component" value="Unassembled WGS sequence"/>
</dbReference>
<evidence type="ECO:0000313" key="2">
    <source>
        <dbReference type="EMBL" id="TDR41687.1"/>
    </source>
</evidence>
<sequence length="118" mass="12275">MNSPLREAPPIPPTDRLAASARPRGLGGWLGPMVLAANVVATAVVVFAFVTPSAFNPPSVGALYGYAYIGSLVLSVGGGLALMIRQNNPWWLLTLPWAVVLVAVLLAIARAMGVASMH</sequence>
<evidence type="ECO:0000256" key="1">
    <source>
        <dbReference type="SAM" id="Phobius"/>
    </source>
</evidence>
<dbReference type="AlphaFoldDB" id="A0A4R6YTG1"/>